<evidence type="ECO:0000313" key="4">
    <source>
        <dbReference type="Proteomes" id="UP000509626"/>
    </source>
</evidence>
<name>A0A7D5QIP6_9EURY</name>
<reference evidence="3 4" key="1">
    <citation type="submission" date="2020-06" db="EMBL/GenBank/DDBJ databases">
        <title>NJ-3-1, isolated from saline soil.</title>
        <authorList>
            <person name="Cui H.L."/>
            <person name="Shi X."/>
        </authorList>
    </citation>
    <scope>NUCLEOTIDE SEQUENCE [LARGE SCALE GENOMIC DNA]</scope>
    <source>
        <strain evidence="3 4">NJ-3-1</strain>
    </source>
</reference>
<sequence length="235" mass="24669">MRPDRSSLQSAFGKTVSAFVLSMGWAADAVNSAGGVIWRSLRRLAHLVRTRWESSKRRTSEFLSGPAKQFASGPLRVSLTGRRTDVSLLVVLLAPVLALAATWWVSSTVGYEALVTWVRGTWFGTNPSLAVFAAAGGLVVLGSISAAVNSGILPTSLLVSAPIFGAAVTRYGTTVSYSWGTQVVSLPNAVGMATLLALSFGLPIAVTGFLLGSLFRRTVTVFRGQSGPASPVENP</sequence>
<dbReference type="KEGG" id="halu:HUG12_03530"/>
<organism evidence="3 4">
    <name type="scientific">Halorarum salinum</name>
    <dbReference type="NCBI Taxonomy" id="2743089"/>
    <lineage>
        <taxon>Archaea</taxon>
        <taxon>Methanobacteriati</taxon>
        <taxon>Methanobacteriota</taxon>
        <taxon>Stenosarchaea group</taxon>
        <taxon>Halobacteria</taxon>
        <taxon>Halobacteriales</taxon>
        <taxon>Haloferacaceae</taxon>
        <taxon>Halorarum</taxon>
    </lineage>
</organism>
<keyword evidence="1" id="KW-1133">Transmembrane helix</keyword>
<feature type="domain" description="DUF8071" evidence="2">
    <location>
        <begin position="81"/>
        <end position="223"/>
    </location>
</feature>
<keyword evidence="1" id="KW-0812">Transmembrane</keyword>
<evidence type="ECO:0000259" key="2">
    <source>
        <dbReference type="Pfam" id="PF26268"/>
    </source>
</evidence>
<feature type="transmembrane region" description="Helical" evidence="1">
    <location>
        <begin position="125"/>
        <end position="144"/>
    </location>
</feature>
<protein>
    <recommendedName>
        <fullName evidence="2">DUF8071 domain-containing protein</fullName>
    </recommendedName>
</protein>
<proteinExistence type="predicted"/>
<gene>
    <name evidence="3" type="ORF">HUG12_03530</name>
</gene>
<dbReference type="InterPro" id="IPR058384">
    <property type="entry name" value="DUF8071"/>
</dbReference>
<accession>A0A7D5QIP6</accession>
<dbReference type="AlphaFoldDB" id="A0A7D5QIP6"/>
<dbReference type="GeneID" id="56036499"/>
<dbReference type="OrthoDB" id="289155at2157"/>
<feature type="transmembrane region" description="Helical" evidence="1">
    <location>
        <begin position="86"/>
        <end position="105"/>
    </location>
</feature>
<evidence type="ECO:0000313" key="3">
    <source>
        <dbReference type="EMBL" id="QLG60865.1"/>
    </source>
</evidence>
<dbReference type="EMBL" id="CP058579">
    <property type="protein sequence ID" value="QLG60865.1"/>
    <property type="molecule type" value="Genomic_DNA"/>
</dbReference>
<evidence type="ECO:0000256" key="1">
    <source>
        <dbReference type="SAM" id="Phobius"/>
    </source>
</evidence>
<dbReference type="Proteomes" id="UP000509626">
    <property type="component" value="Chromosome"/>
</dbReference>
<dbReference type="Pfam" id="PF26268">
    <property type="entry name" value="DUF8071"/>
    <property type="match status" value="1"/>
</dbReference>
<dbReference type="RefSeq" id="WP_179267451.1">
    <property type="nucleotide sequence ID" value="NZ_CP058579.1"/>
</dbReference>
<feature type="transmembrane region" description="Helical" evidence="1">
    <location>
        <begin position="151"/>
        <end position="169"/>
    </location>
</feature>
<feature type="transmembrane region" description="Helical" evidence="1">
    <location>
        <begin position="189"/>
        <end position="215"/>
    </location>
</feature>
<keyword evidence="1" id="KW-0472">Membrane</keyword>
<keyword evidence="4" id="KW-1185">Reference proteome</keyword>